<evidence type="ECO:0000256" key="6">
    <source>
        <dbReference type="ARBA" id="ARBA00022927"/>
    </source>
</evidence>
<keyword evidence="9 14" id="KW-0472">Membrane</keyword>
<sequence length="173" mass="19489">MVQTSTVATISAATIATGLFAYMVYFDQNRRKNADFRRSLRREERRQARVEKEEAVAGVKERRKAIHAAVDATLDEGFPAGINEKEQYFMDHVQQGEVLASDPSKTMEAAVAFYRALKVYPTPGDLVNIYDKTVDKRVLDVLAEMIAYDKDLRTDELMPKGINLSDMPLPGLD</sequence>
<keyword evidence="5 14" id="KW-1000">Mitochondrion outer membrane</keyword>
<evidence type="ECO:0000256" key="2">
    <source>
        <dbReference type="ARBA" id="ARBA00005792"/>
    </source>
</evidence>
<evidence type="ECO:0000256" key="10">
    <source>
        <dbReference type="ARBA" id="ARBA00042705"/>
    </source>
</evidence>
<dbReference type="Pfam" id="PF02064">
    <property type="entry name" value="MAS20"/>
    <property type="match status" value="1"/>
</dbReference>
<dbReference type="PRINTS" id="PR00351">
    <property type="entry name" value="OM20RECEPTOR"/>
</dbReference>
<evidence type="ECO:0000256" key="4">
    <source>
        <dbReference type="ARBA" id="ARBA00022692"/>
    </source>
</evidence>
<keyword evidence="3" id="KW-0813">Transport</keyword>
<accession>A0AAN9YPL3</accession>
<dbReference type="PANTHER" id="PTHR12430:SF0">
    <property type="entry name" value="TRANSLOCASE OF OUTER MITOCHONDRIAL MEMBRANE 20"/>
    <property type="match status" value="1"/>
</dbReference>
<comment type="similarity">
    <text evidence="2 14">Belongs to the Tom20 family.</text>
</comment>
<keyword evidence="8 14" id="KW-0496">Mitochondrion</keyword>
<reference evidence="16 17" key="1">
    <citation type="submission" date="2024-02" db="EMBL/GenBank/DDBJ databases">
        <title>De novo assembly and annotation of 12 fungi associated with fruit tree decline syndrome in Ontario, Canada.</title>
        <authorList>
            <person name="Sulman M."/>
            <person name="Ellouze W."/>
            <person name="Ilyukhin E."/>
        </authorList>
    </citation>
    <scope>NUCLEOTIDE SEQUENCE [LARGE SCALE GENOMIC DNA]</scope>
    <source>
        <strain evidence="16 17">M11/M66-122</strain>
    </source>
</reference>
<dbReference type="GO" id="GO:0030150">
    <property type="term" value="P:protein import into mitochondrial matrix"/>
    <property type="evidence" value="ECO:0007669"/>
    <property type="project" value="TreeGrafter"/>
</dbReference>
<dbReference type="GO" id="GO:0005742">
    <property type="term" value="C:mitochondrial outer membrane translocase complex"/>
    <property type="evidence" value="ECO:0007669"/>
    <property type="project" value="UniProtKB-UniRule"/>
</dbReference>
<dbReference type="SUPFAM" id="SSF47157">
    <property type="entry name" value="Mitochondrial import receptor subunit Tom20"/>
    <property type="match status" value="1"/>
</dbReference>
<comment type="caution">
    <text evidence="16">The sequence shown here is derived from an EMBL/GenBank/DDBJ whole genome shotgun (WGS) entry which is preliminary data.</text>
</comment>
<dbReference type="Gene3D" id="1.20.960.10">
    <property type="entry name" value="Mitochondrial outer membrane translocase complex, subunit Tom20 domain"/>
    <property type="match status" value="1"/>
</dbReference>
<evidence type="ECO:0000313" key="16">
    <source>
        <dbReference type="EMBL" id="KAK7754098.1"/>
    </source>
</evidence>
<evidence type="ECO:0000256" key="7">
    <source>
        <dbReference type="ARBA" id="ARBA00022989"/>
    </source>
</evidence>
<evidence type="ECO:0000256" key="13">
    <source>
        <dbReference type="ARBA" id="ARBA00080405"/>
    </source>
</evidence>
<keyword evidence="7 15" id="KW-1133">Transmembrane helix</keyword>
<name>A0AAN9YPL3_9PEZI</name>
<organism evidence="16 17">
    <name type="scientific">Diatrype stigma</name>
    <dbReference type="NCBI Taxonomy" id="117547"/>
    <lineage>
        <taxon>Eukaryota</taxon>
        <taxon>Fungi</taxon>
        <taxon>Dikarya</taxon>
        <taxon>Ascomycota</taxon>
        <taxon>Pezizomycotina</taxon>
        <taxon>Sordariomycetes</taxon>
        <taxon>Xylariomycetidae</taxon>
        <taxon>Xylariales</taxon>
        <taxon>Diatrypaceae</taxon>
        <taxon>Diatrype</taxon>
    </lineage>
</organism>
<evidence type="ECO:0000313" key="17">
    <source>
        <dbReference type="Proteomes" id="UP001320420"/>
    </source>
</evidence>
<dbReference type="GO" id="GO:0030943">
    <property type="term" value="F:mitochondrion targeting sequence binding"/>
    <property type="evidence" value="ECO:0007669"/>
    <property type="project" value="TreeGrafter"/>
</dbReference>
<keyword evidence="16" id="KW-0675">Receptor</keyword>
<comment type="subcellular location">
    <subcellularLocation>
        <location evidence="1">Mitochondrion outer membrane</location>
        <topology evidence="1">Single-pass membrane protein</topology>
    </subcellularLocation>
</comment>
<dbReference type="AlphaFoldDB" id="A0AAN9YPL3"/>
<dbReference type="GO" id="GO:0008320">
    <property type="term" value="F:protein transmembrane transporter activity"/>
    <property type="evidence" value="ECO:0007669"/>
    <property type="project" value="TreeGrafter"/>
</dbReference>
<evidence type="ECO:0000256" key="12">
    <source>
        <dbReference type="ARBA" id="ARBA00073975"/>
    </source>
</evidence>
<evidence type="ECO:0000256" key="8">
    <source>
        <dbReference type="ARBA" id="ARBA00023128"/>
    </source>
</evidence>
<evidence type="ECO:0000256" key="1">
    <source>
        <dbReference type="ARBA" id="ARBA00004572"/>
    </source>
</evidence>
<dbReference type="InterPro" id="IPR002056">
    <property type="entry name" value="MAS20"/>
</dbReference>
<dbReference type="InterPro" id="IPR023392">
    <property type="entry name" value="Tom20_dom_sf"/>
</dbReference>
<gene>
    <name evidence="16" type="primary">TOM20</name>
    <name evidence="16" type="ORF">SLS62_003944</name>
</gene>
<dbReference type="FunFam" id="1.20.960.10:FF:000002">
    <property type="entry name" value="Mitochondrial import receptor subunit TOM20"/>
    <property type="match status" value="1"/>
</dbReference>
<evidence type="ECO:0000256" key="5">
    <source>
        <dbReference type="ARBA" id="ARBA00022787"/>
    </source>
</evidence>
<proteinExistence type="inferred from homology"/>
<dbReference type="Proteomes" id="UP001320420">
    <property type="component" value="Unassembled WGS sequence"/>
</dbReference>
<dbReference type="GO" id="GO:0006605">
    <property type="term" value="P:protein targeting"/>
    <property type="evidence" value="ECO:0007669"/>
    <property type="project" value="InterPro"/>
</dbReference>
<keyword evidence="4 15" id="KW-0812">Transmembrane</keyword>
<evidence type="ECO:0000256" key="14">
    <source>
        <dbReference type="PIRNR" id="PIRNR037707"/>
    </source>
</evidence>
<dbReference type="PIRSF" id="PIRSF037707">
    <property type="entry name" value="MAS20_rcpt"/>
    <property type="match status" value="1"/>
</dbReference>
<protein>
    <recommendedName>
        <fullName evidence="11">Mitochondrial import receptor subunit TOM20</fullName>
    </recommendedName>
    <alternativeName>
        <fullName evidence="10">Mitochondrial 20 kDa outer membrane protein</fullName>
    </alternativeName>
    <alternativeName>
        <fullName evidence="12">Mitochondrial import receptor subunit tom20</fullName>
    </alternativeName>
    <alternativeName>
        <fullName evidence="13">Translocase of outer membrane 20 kDa subunit</fullName>
    </alternativeName>
</protein>
<evidence type="ECO:0000256" key="3">
    <source>
        <dbReference type="ARBA" id="ARBA00022448"/>
    </source>
</evidence>
<evidence type="ECO:0000256" key="15">
    <source>
        <dbReference type="SAM" id="Phobius"/>
    </source>
</evidence>
<keyword evidence="17" id="KW-1185">Reference proteome</keyword>
<dbReference type="PANTHER" id="PTHR12430">
    <property type="entry name" value="MITOCHONDRIAL IMPORT RECEPTOR SUBUNIT TOM20"/>
    <property type="match status" value="1"/>
</dbReference>
<keyword evidence="6" id="KW-0653">Protein transport</keyword>
<dbReference type="GO" id="GO:0016031">
    <property type="term" value="P:tRNA import into mitochondrion"/>
    <property type="evidence" value="ECO:0007669"/>
    <property type="project" value="TreeGrafter"/>
</dbReference>
<evidence type="ECO:0000256" key="9">
    <source>
        <dbReference type="ARBA" id="ARBA00023136"/>
    </source>
</evidence>
<dbReference type="GO" id="GO:0006886">
    <property type="term" value="P:intracellular protein transport"/>
    <property type="evidence" value="ECO:0007669"/>
    <property type="project" value="InterPro"/>
</dbReference>
<evidence type="ECO:0000256" key="11">
    <source>
        <dbReference type="ARBA" id="ARBA00068548"/>
    </source>
</evidence>
<feature type="transmembrane region" description="Helical" evidence="15">
    <location>
        <begin position="6"/>
        <end position="26"/>
    </location>
</feature>
<dbReference type="EMBL" id="JAKJXP020000023">
    <property type="protein sequence ID" value="KAK7754098.1"/>
    <property type="molecule type" value="Genomic_DNA"/>
</dbReference>